<name>A0A0A0LPN0_CUCSA</name>
<accession>A0A0A0LPN0</accession>
<evidence type="ECO:0000313" key="2">
    <source>
        <dbReference type="Proteomes" id="UP000029981"/>
    </source>
</evidence>
<dbReference type="Proteomes" id="UP000029981">
    <property type="component" value="Chromosome 1"/>
</dbReference>
<reference evidence="1 2" key="4">
    <citation type="journal article" date="2011" name="BMC Genomics">
        <title>RNA-Seq improves annotation of protein-coding genes in the cucumber genome.</title>
        <authorList>
            <person name="Li Z."/>
            <person name="Zhang Z."/>
            <person name="Yan P."/>
            <person name="Huang S."/>
            <person name="Fei Z."/>
            <person name="Lin K."/>
        </authorList>
    </citation>
    <scope>NUCLEOTIDE SEQUENCE [LARGE SCALE GENOMIC DNA]</scope>
    <source>
        <strain evidence="2">cv. 9930</strain>
    </source>
</reference>
<dbReference type="Gramene" id="KGN63768">
    <property type="protein sequence ID" value="KGN63768"/>
    <property type="gene ID" value="Csa_1G015620"/>
</dbReference>
<sequence>MERIGMHDQVRRDLCKVIFIVFLLNRPHIRIVHSWFQPQSRFRLGLGTWWWLMVVLNCNPPPPCSTMLLTTAKLVSPALFRHNQNIVWFPLHIKWSNGASLDAQFQDS</sequence>
<proteinExistence type="predicted"/>
<reference evidence="1 2" key="3">
    <citation type="journal article" date="2010" name="BMC Genomics">
        <title>Transcriptome sequencing and comparative analysis of cucumber flowers with different sex types.</title>
        <authorList>
            <person name="Guo S."/>
            <person name="Zheng Y."/>
            <person name="Joung J.G."/>
            <person name="Liu S."/>
            <person name="Zhang Z."/>
            <person name="Crasta O.R."/>
            <person name="Sobral B.W."/>
            <person name="Xu Y."/>
            <person name="Huang S."/>
            <person name="Fei Z."/>
        </authorList>
    </citation>
    <scope>NUCLEOTIDE SEQUENCE [LARGE SCALE GENOMIC DNA]</scope>
    <source>
        <strain evidence="2">cv. 9930</strain>
    </source>
</reference>
<dbReference type="EMBL" id="CM002922">
    <property type="protein sequence ID" value="KGN63768.1"/>
    <property type="molecule type" value="Genomic_DNA"/>
</dbReference>
<evidence type="ECO:0000313" key="1">
    <source>
        <dbReference type="EMBL" id="KGN63768.1"/>
    </source>
</evidence>
<reference evidence="1 2" key="2">
    <citation type="journal article" date="2009" name="PLoS ONE">
        <title>An integrated genetic and cytogenetic map of the cucumber genome.</title>
        <authorList>
            <person name="Ren Y."/>
            <person name="Zhang Z."/>
            <person name="Liu J."/>
            <person name="Staub J.E."/>
            <person name="Han Y."/>
            <person name="Cheng Z."/>
            <person name="Li X."/>
            <person name="Lu J."/>
            <person name="Miao H."/>
            <person name="Kang H."/>
            <person name="Xie B."/>
            <person name="Gu X."/>
            <person name="Wang X."/>
            <person name="Du Y."/>
            <person name="Jin W."/>
            <person name="Huang S."/>
        </authorList>
    </citation>
    <scope>NUCLEOTIDE SEQUENCE [LARGE SCALE GENOMIC DNA]</scope>
    <source>
        <strain evidence="2">cv. 9930</strain>
    </source>
</reference>
<gene>
    <name evidence="1" type="ORF">Csa_1G015620</name>
</gene>
<reference evidence="1 2" key="1">
    <citation type="journal article" date="2009" name="Nat. Genet.">
        <title>The genome of the cucumber, Cucumis sativus L.</title>
        <authorList>
            <person name="Huang S."/>
            <person name="Li R."/>
            <person name="Zhang Z."/>
            <person name="Li L."/>
            <person name="Gu X."/>
            <person name="Fan W."/>
            <person name="Lucas W.J."/>
            <person name="Wang X."/>
            <person name="Xie B."/>
            <person name="Ni P."/>
            <person name="Ren Y."/>
            <person name="Zhu H."/>
            <person name="Li J."/>
            <person name="Lin K."/>
            <person name="Jin W."/>
            <person name="Fei Z."/>
            <person name="Li G."/>
            <person name="Staub J."/>
            <person name="Kilian A."/>
            <person name="van der Vossen E.A."/>
            <person name="Wu Y."/>
            <person name="Guo J."/>
            <person name="He J."/>
            <person name="Jia Z."/>
            <person name="Ren Y."/>
            <person name="Tian G."/>
            <person name="Lu Y."/>
            <person name="Ruan J."/>
            <person name="Qian W."/>
            <person name="Wang M."/>
            <person name="Huang Q."/>
            <person name="Li B."/>
            <person name="Xuan Z."/>
            <person name="Cao J."/>
            <person name="Asan"/>
            <person name="Wu Z."/>
            <person name="Zhang J."/>
            <person name="Cai Q."/>
            <person name="Bai Y."/>
            <person name="Zhao B."/>
            <person name="Han Y."/>
            <person name="Li Y."/>
            <person name="Li X."/>
            <person name="Wang S."/>
            <person name="Shi Q."/>
            <person name="Liu S."/>
            <person name="Cho W.K."/>
            <person name="Kim J.Y."/>
            <person name="Xu Y."/>
            <person name="Heller-Uszynska K."/>
            <person name="Miao H."/>
            <person name="Cheng Z."/>
            <person name="Zhang S."/>
            <person name="Wu J."/>
            <person name="Yang Y."/>
            <person name="Kang H."/>
            <person name="Li M."/>
            <person name="Liang H."/>
            <person name="Ren X."/>
            <person name="Shi Z."/>
            <person name="Wen M."/>
            <person name="Jian M."/>
            <person name="Yang H."/>
            <person name="Zhang G."/>
            <person name="Yang Z."/>
            <person name="Chen R."/>
            <person name="Liu S."/>
            <person name="Li J."/>
            <person name="Ma L."/>
            <person name="Liu H."/>
            <person name="Zhou Y."/>
            <person name="Zhao J."/>
            <person name="Fang X."/>
            <person name="Li G."/>
            <person name="Fang L."/>
            <person name="Li Y."/>
            <person name="Liu D."/>
            <person name="Zheng H."/>
            <person name="Zhang Y."/>
            <person name="Qin N."/>
            <person name="Li Z."/>
            <person name="Yang G."/>
            <person name="Yang S."/>
            <person name="Bolund L."/>
            <person name="Kristiansen K."/>
            <person name="Zheng H."/>
            <person name="Li S."/>
            <person name="Zhang X."/>
            <person name="Yang H."/>
            <person name="Wang J."/>
            <person name="Sun R."/>
            <person name="Zhang B."/>
            <person name="Jiang S."/>
            <person name="Wang J."/>
            <person name="Du Y."/>
            <person name="Li S."/>
        </authorList>
    </citation>
    <scope>NUCLEOTIDE SEQUENCE [LARGE SCALE GENOMIC DNA]</scope>
    <source>
        <strain evidence="2">cv. 9930</strain>
    </source>
</reference>
<dbReference type="AlphaFoldDB" id="A0A0A0LPN0"/>
<protein>
    <submittedName>
        <fullName evidence="1">Uncharacterized protein</fullName>
    </submittedName>
</protein>
<keyword evidence="2" id="KW-1185">Reference proteome</keyword>
<organism evidence="1 2">
    <name type="scientific">Cucumis sativus</name>
    <name type="common">Cucumber</name>
    <dbReference type="NCBI Taxonomy" id="3659"/>
    <lineage>
        <taxon>Eukaryota</taxon>
        <taxon>Viridiplantae</taxon>
        <taxon>Streptophyta</taxon>
        <taxon>Embryophyta</taxon>
        <taxon>Tracheophyta</taxon>
        <taxon>Spermatophyta</taxon>
        <taxon>Magnoliopsida</taxon>
        <taxon>eudicotyledons</taxon>
        <taxon>Gunneridae</taxon>
        <taxon>Pentapetalae</taxon>
        <taxon>rosids</taxon>
        <taxon>fabids</taxon>
        <taxon>Cucurbitales</taxon>
        <taxon>Cucurbitaceae</taxon>
        <taxon>Benincaseae</taxon>
        <taxon>Cucumis</taxon>
    </lineage>
</organism>